<sequence>MYRTKLEIIPQFRPDDPVNNLGRLRHLALRLFDFAKWPDTRTAASFFASAPDPNRNHRNPICSSQPTRSIQTSLSYRQNPSTANVYTSTTLYGTLALLASAAVAHPNPAAPASLLKRQGLLWNKDGNECGQYSARACIGINDAGETGYCTITMKTDDGCCINGKCSAQEIGLDRQVLKTTDAYSEESIQDVHFSKACPKGTWIQSELRLV</sequence>
<organism evidence="1 2">
    <name type="scientific">Apiospora aurea</name>
    <dbReference type="NCBI Taxonomy" id="335848"/>
    <lineage>
        <taxon>Eukaryota</taxon>
        <taxon>Fungi</taxon>
        <taxon>Dikarya</taxon>
        <taxon>Ascomycota</taxon>
        <taxon>Pezizomycotina</taxon>
        <taxon>Sordariomycetes</taxon>
        <taxon>Xylariomycetidae</taxon>
        <taxon>Amphisphaeriales</taxon>
        <taxon>Apiosporaceae</taxon>
        <taxon>Apiospora</taxon>
    </lineage>
</organism>
<dbReference type="EMBL" id="JAQQWE010000007">
    <property type="protein sequence ID" value="KAK7946976.1"/>
    <property type="molecule type" value="Genomic_DNA"/>
</dbReference>
<protein>
    <submittedName>
        <fullName evidence="1">Uncharacterized protein</fullName>
    </submittedName>
</protein>
<reference evidence="1 2" key="1">
    <citation type="submission" date="2023-01" db="EMBL/GenBank/DDBJ databases">
        <title>Analysis of 21 Apiospora genomes using comparative genomics revels a genus with tremendous synthesis potential of carbohydrate active enzymes and secondary metabolites.</title>
        <authorList>
            <person name="Sorensen T."/>
        </authorList>
    </citation>
    <scope>NUCLEOTIDE SEQUENCE [LARGE SCALE GENOMIC DNA]</scope>
    <source>
        <strain evidence="1 2">CBS 24483</strain>
    </source>
</reference>
<gene>
    <name evidence="1" type="ORF">PG986_011297</name>
</gene>
<dbReference type="GeneID" id="92080581"/>
<dbReference type="Proteomes" id="UP001391051">
    <property type="component" value="Unassembled WGS sequence"/>
</dbReference>
<evidence type="ECO:0000313" key="2">
    <source>
        <dbReference type="Proteomes" id="UP001391051"/>
    </source>
</evidence>
<evidence type="ECO:0000313" key="1">
    <source>
        <dbReference type="EMBL" id="KAK7946976.1"/>
    </source>
</evidence>
<proteinExistence type="predicted"/>
<comment type="caution">
    <text evidence="1">The sequence shown here is derived from an EMBL/GenBank/DDBJ whole genome shotgun (WGS) entry which is preliminary data.</text>
</comment>
<keyword evidence="2" id="KW-1185">Reference proteome</keyword>
<dbReference type="RefSeq" id="XP_066697010.1">
    <property type="nucleotide sequence ID" value="XM_066847519.1"/>
</dbReference>
<name>A0ABR1Q565_9PEZI</name>
<accession>A0ABR1Q565</accession>